<keyword evidence="2" id="KW-0539">Nucleus</keyword>
<dbReference type="Proteomes" id="UP001314229">
    <property type="component" value="Unassembled WGS sequence"/>
</dbReference>
<dbReference type="PANTHER" id="PTHR21583">
    <property type="entry name" value="ELYS PROTEIN"/>
    <property type="match status" value="1"/>
</dbReference>
<feature type="domain" description="ELYS-like" evidence="4">
    <location>
        <begin position="198"/>
        <end position="388"/>
    </location>
</feature>
<name>A0AAV1NCU0_SCOSC</name>
<comment type="caution">
    <text evidence="5">The sequence shown here is derived from an EMBL/GenBank/DDBJ whole genome shotgun (WGS) entry which is preliminary data.</text>
</comment>
<keyword evidence="6" id="KW-1185">Reference proteome</keyword>
<dbReference type="InterPro" id="IPR025151">
    <property type="entry name" value="ELYS_dom"/>
</dbReference>
<evidence type="ECO:0000313" key="5">
    <source>
        <dbReference type="EMBL" id="CAK6957020.1"/>
    </source>
</evidence>
<comment type="subcellular location">
    <subcellularLocation>
        <location evidence="1">Nucleus</location>
    </subcellularLocation>
</comment>
<dbReference type="InterPro" id="IPR052620">
    <property type="entry name" value="ELYS/MEL-28_NucAsmblyFactor"/>
</dbReference>
<dbReference type="PANTHER" id="PTHR21583:SF8">
    <property type="entry name" value="PROTEIN ELYS"/>
    <property type="match status" value="1"/>
</dbReference>
<evidence type="ECO:0000256" key="1">
    <source>
        <dbReference type="ARBA" id="ARBA00004123"/>
    </source>
</evidence>
<feature type="region of interest" description="Disordered" evidence="3">
    <location>
        <begin position="503"/>
        <end position="547"/>
    </location>
</feature>
<feature type="compositionally biased region" description="Low complexity" evidence="3">
    <location>
        <begin position="533"/>
        <end position="547"/>
    </location>
</feature>
<evidence type="ECO:0000259" key="4">
    <source>
        <dbReference type="Pfam" id="PF13934"/>
    </source>
</evidence>
<dbReference type="EMBL" id="CAWUFR010000027">
    <property type="protein sequence ID" value="CAK6957020.1"/>
    <property type="molecule type" value="Genomic_DNA"/>
</dbReference>
<protein>
    <submittedName>
        <fullName evidence="5">Protein ELYS-like</fullName>
    </submittedName>
</protein>
<organism evidence="5 6">
    <name type="scientific">Scomber scombrus</name>
    <name type="common">Atlantic mackerel</name>
    <name type="synonym">Scomber vernalis</name>
    <dbReference type="NCBI Taxonomy" id="13677"/>
    <lineage>
        <taxon>Eukaryota</taxon>
        <taxon>Metazoa</taxon>
        <taxon>Chordata</taxon>
        <taxon>Craniata</taxon>
        <taxon>Vertebrata</taxon>
        <taxon>Euteleostomi</taxon>
        <taxon>Actinopterygii</taxon>
        <taxon>Neopterygii</taxon>
        <taxon>Teleostei</taxon>
        <taxon>Neoteleostei</taxon>
        <taxon>Acanthomorphata</taxon>
        <taxon>Pelagiaria</taxon>
        <taxon>Scombriformes</taxon>
        <taxon>Scombridae</taxon>
        <taxon>Scomber</taxon>
    </lineage>
</organism>
<evidence type="ECO:0000313" key="6">
    <source>
        <dbReference type="Proteomes" id="UP001314229"/>
    </source>
</evidence>
<dbReference type="AlphaFoldDB" id="A0AAV1NCU0"/>
<dbReference type="Pfam" id="PF13934">
    <property type="entry name" value="ELYS"/>
    <property type="match status" value="1"/>
</dbReference>
<reference evidence="5 6" key="1">
    <citation type="submission" date="2024-01" db="EMBL/GenBank/DDBJ databases">
        <authorList>
            <person name="Alioto T."/>
            <person name="Alioto T."/>
            <person name="Gomez Garrido J."/>
        </authorList>
    </citation>
    <scope>NUCLEOTIDE SEQUENCE [LARGE SCALE GENOMIC DNA]</scope>
</reference>
<sequence>MLESQWSEALAGNNIRAIICWLRKLTAEGDIDVEEILLTFSCWVQRMSEFAKKELLTLCNCCQGLWMFLDKSSFTRVHMLLQRLGNLLTLAQWARRQLSSAHLWHGVGIPCVMCRDTCGSSEVRHGCWKRAHSALRQHILLGQLVQWWGIMGLLPKYPEAHEVKRIAQMWKEMDHSHRKTCLETSGWEEVGVERWKSFIEGMVTELEKQHGCIWTSEDCTDQVYPPSNLQALLKLVLVPHIDHMSVQAILMYFTLDMANFLQCKDDLLQSFCHAFTIPSSFSQQIRALWMLDHGHIKASMELLLSPRATVPWLSWQHRCVIHCLLARKQPRLALRYLHWTMPAMESVEDAKLCADVLLQNSCVSDAWALLKKSHTESDDMVMYFLQACEGFGLCAEALKYIPVGYKGEGDNGGIETAGSPLLKIQKDCSAGSPPCPLSAKLYQAQKVNSVSPEELVKLVREGVMEVRELHPKISEVVWPEHTVRKSNSREMFLSTQALCCLTPNPSPMDMAGEAEHTAQADKPEEQPETPEHVSSSESPLVEDLSSESVSSFTSASSLPLLRQEHPYVYQSSLTLQRISSLLTDGENESREEEEEEVESTTSSSVGVLLDCSELAVTLDGTTDSISLSNLNKDILVELMLSGEGGDEDFKTCVFPRENRVTTFMDEVLLLNERMNLPSQFNSDDDNQLVPYFSESQVDSHSFPSPEYENMACCKSMSEENVKVLSNISTSWSSAVSLNRDDQSDSIPPQIFSFSGAATSDCFLEEEPHQDLLSDLRQSLQLEENAACGSGASARMGEPGSSLLTPVCSSTQLLILGKLCTSSTSCNTQTSSAPCDTNQESFLKAHLKTVEACDQSTSYHCKMGSWWKQDLETHRASFRLLASTEPGAAIKSDKRPSLILNQPYSYSLVTSKQKADSRDGTQADKVELADWTVSQGAIRSGRRKGKRVKRT</sequence>
<gene>
    <name evidence="5" type="ORF">FSCOSCO3_A025514</name>
</gene>
<feature type="region of interest" description="Disordered" evidence="3">
    <location>
        <begin position="583"/>
        <end position="604"/>
    </location>
</feature>
<accession>A0AAV1NCU0</accession>
<feature type="compositionally biased region" description="Basic and acidic residues" evidence="3">
    <location>
        <begin position="513"/>
        <end position="531"/>
    </location>
</feature>
<proteinExistence type="predicted"/>
<evidence type="ECO:0000256" key="3">
    <source>
        <dbReference type="SAM" id="MobiDB-lite"/>
    </source>
</evidence>
<dbReference type="GO" id="GO:0005634">
    <property type="term" value="C:nucleus"/>
    <property type="evidence" value="ECO:0007669"/>
    <property type="project" value="UniProtKB-SubCell"/>
</dbReference>
<feature type="compositionally biased region" description="Acidic residues" evidence="3">
    <location>
        <begin position="585"/>
        <end position="598"/>
    </location>
</feature>
<evidence type="ECO:0000256" key="2">
    <source>
        <dbReference type="ARBA" id="ARBA00023242"/>
    </source>
</evidence>